<gene>
    <name evidence="14" type="ORF">AB675_5712</name>
</gene>
<evidence type="ECO:0000256" key="12">
    <source>
        <dbReference type="SAM" id="MobiDB-lite"/>
    </source>
</evidence>
<dbReference type="InterPro" id="IPR050747">
    <property type="entry name" value="Mitochondrial_chaperone_BCS1"/>
</dbReference>
<dbReference type="Pfam" id="PF25426">
    <property type="entry name" value="AAA_lid_BCS1"/>
    <property type="match status" value="1"/>
</dbReference>
<keyword evidence="4" id="KW-0547">Nucleotide-binding</keyword>
<evidence type="ECO:0000313" key="14">
    <source>
        <dbReference type="EMBL" id="KPI41904.1"/>
    </source>
</evidence>
<dbReference type="SMART" id="SM00382">
    <property type="entry name" value="AAA"/>
    <property type="match status" value="1"/>
</dbReference>
<name>A0A0N1HCX2_9EURO</name>
<dbReference type="EMBL" id="LFJN01000008">
    <property type="protein sequence ID" value="KPI41904.1"/>
    <property type="molecule type" value="Genomic_DNA"/>
</dbReference>
<dbReference type="InterPro" id="IPR003959">
    <property type="entry name" value="ATPase_AAA_core"/>
</dbReference>
<evidence type="ECO:0000256" key="1">
    <source>
        <dbReference type="ARBA" id="ARBA00004434"/>
    </source>
</evidence>
<comment type="subcellular location">
    <subcellularLocation>
        <location evidence="1">Mitochondrion inner membrane</location>
        <topology evidence="1">Single-pass membrane protein</topology>
    </subcellularLocation>
</comment>
<dbReference type="SUPFAM" id="SSF52540">
    <property type="entry name" value="P-loop containing nucleoside triphosphate hydrolases"/>
    <property type="match status" value="1"/>
</dbReference>
<evidence type="ECO:0000256" key="5">
    <source>
        <dbReference type="ARBA" id="ARBA00022792"/>
    </source>
</evidence>
<sequence length="581" mass="64175">MSPPAPAAEGANAGSIAALFPVNIETSVTPVLIRLCRKYPKTTRLLGVLLAAMLPFKLIKGKLLSMLEYLLPFVSTTYQIQEKDPMAALLRPWLSKQITIWPQRPVELCSSLEGLRWSGDPRGYEVDREGLGFVVDPRIDYRLFWYGGVLFSHTFQKDQHRPRESEHTLRCFTRSASPLTKLVQAVLETKSQRKATEAIPYTAMYVPEHTSKPPQWRLQSHKPARVLDTVQLDQITKQAIINDVARFLHRKTKTKYKARCIPYRRGYLFHGPPGSGKSSLAVAIAGHFKLSVYSLSLADPELTDSTLARLVAGTEESRAVILLEDVDAAGIGRETTATEMRSKQITVENQNAVKTKTSQVTLTGLLNAIDGATAPEGHILIMSSNCPADLDKALTRPGRVDVWMEFKNASSEQLRGMFVRFFTEEEEENQSKVPSNEEDAEDEVTAGTNGTDNVPVTSSAAADSKVAEPELAIGLTSFPIDQKHGLSQPQLEELAEEFVKLVPEYVMSVAQVQEYFIPRFGDPKSAVKGAAEWVNTVLEQEAAVPAEDLAGETRQGTPTPSLVDEERKEWADGGDPATDED</sequence>
<evidence type="ECO:0000256" key="10">
    <source>
        <dbReference type="ARBA" id="ARBA00023136"/>
    </source>
</evidence>
<evidence type="ECO:0000256" key="2">
    <source>
        <dbReference type="ARBA" id="ARBA00007448"/>
    </source>
</evidence>
<evidence type="ECO:0000256" key="6">
    <source>
        <dbReference type="ARBA" id="ARBA00022801"/>
    </source>
</evidence>
<evidence type="ECO:0000256" key="3">
    <source>
        <dbReference type="ARBA" id="ARBA00022692"/>
    </source>
</evidence>
<evidence type="ECO:0000256" key="4">
    <source>
        <dbReference type="ARBA" id="ARBA00022741"/>
    </source>
</evidence>
<keyword evidence="8" id="KW-1133">Transmembrane helix</keyword>
<dbReference type="Gene3D" id="3.40.50.300">
    <property type="entry name" value="P-loop containing nucleotide triphosphate hydrolases"/>
    <property type="match status" value="1"/>
</dbReference>
<keyword evidence="9" id="KW-0496">Mitochondrion</keyword>
<dbReference type="AlphaFoldDB" id="A0A0N1HCX2"/>
<dbReference type="RefSeq" id="XP_018001867.1">
    <property type="nucleotide sequence ID" value="XM_018145948.1"/>
</dbReference>
<organism evidence="14 15">
    <name type="scientific">Cyphellophora attinorum</name>
    <dbReference type="NCBI Taxonomy" id="1664694"/>
    <lineage>
        <taxon>Eukaryota</taxon>
        <taxon>Fungi</taxon>
        <taxon>Dikarya</taxon>
        <taxon>Ascomycota</taxon>
        <taxon>Pezizomycotina</taxon>
        <taxon>Eurotiomycetes</taxon>
        <taxon>Chaetothyriomycetidae</taxon>
        <taxon>Chaetothyriales</taxon>
        <taxon>Cyphellophoraceae</taxon>
        <taxon>Cyphellophora</taxon>
    </lineage>
</organism>
<evidence type="ECO:0000256" key="7">
    <source>
        <dbReference type="ARBA" id="ARBA00022840"/>
    </source>
</evidence>
<dbReference type="GO" id="GO:0005743">
    <property type="term" value="C:mitochondrial inner membrane"/>
    <property type="evidence" value="ECO:0007669"/>
    <property type="project" value="UniProtKB-SubCell"/>
</dbReference>
<dbReference type="Pfam" id="PF08740">
    <property type="entry name" value="BCS1_N"/>
    <property type="match status" value="1"/>
</dbReference>
<evidence type="ECO:0000256" key="11">
    <source>
        <dbReference type="ARBA" id="ARBA00048778"/>
    </source>
</evidence>
<protein>
    <submittedName>
        <fullName evidence="14">Putative mitochondrial chaperone bcs1</fullName>
    </submittedName>
</protein>
<reference evidence="14 15" key="1">
    <citation type="submission" date="2015-06" db="EMBL/GenBank/DDBJ databases">
        <title>Draft genome of the ant-associated black yeast Phialophora attae CBS 131958.</title>
        <authorList>
            <person name="Moreno L.F."/>
            <person name="Stielow B.J."/>
            <person name="de Hoog S."/>
            <person name="Vicente V.A."/>
            <person name="Weiss V.A."/>
            <person name="de Vries M."/>
            <person name="Cruz L.M."/>
            <person name="Souza E.M."/>
        </authorList>
    </citation>
    <scope>NUCLEOTIDE SEQUENCE [LARGE SCALE GENOMIC DNA]</scope>
    <source>
        <strain evidence="14 15">CBS 131958</strain>
    </source>
</reference>
<accession>A0A0N1HCX2</accession>
<keyword evidence="7" id="KW-0067">ATP-binding</keyword>
<feature type="region of interest" description="Disordered" evidence="12">
    <location>
        <begin position="425"/>
        <end position="456"/>
    </location>
</feature>
<dbReference type="GeneID" id="28737828"/>
<dbReference type="Proteomes" id="UP000038010">
    <property type="component" value="Unassembled WGS sequence"/>
</dbReference>
<dbReference type="GO" id="GO:0005524">
    <property type="term" value="F:ATP binding"/>
    <property type="evidence" value="ECO:0007669"/>
    <property type="project" value="UniProtKB-KW"/>
</dbReference>
<evidence type="ECO:0000256" key="8">
    <source>
        <dbReference type="ARBA" id="ARBA00022989"/>
    </source>
</evidence>
<dbReference type="InterPro" id="IPR057495">
    <property type="entry name" value="AAA_lid_BCS1"/>
</dbReference>
<evidence type="ECO:0000259" key="13">
    <source>
        <dbReference type="SMART" id="SM00382"/>
    </source>
</evidence>
<keyword evidence="15" id="KW-1185">Reference proteome</keyword>
<dbReference type="Pfam" id="PF00004">
    <property type="entry name" value="AAA"/>
    <property type="match status" value="1"/>
</dbReference>
<keyword evidence="5" id="KW-0999">Mitochondrion inner membrane</keyword>
<dbReference type="PANTHER" id="PTHR23070">
    <property type="entry name" value="BCS1 AAA-TYPE ATPASE"/>
    <property type="match status" value="1"/>
</dbReference>
<comment type="similarity">
    <text evidence="2">Belongs to the AAA ATPase family. BCS1 subfamily.</text>
</comment>
<keyword evidence="6" id="KW-0378">Hydrolase</keyword>
<dbReference type="GO" id="GO:0016887">
    <property type="term" value="F:ATP hydrolysis activity"/>
    <property type="evidence" value="ECO:0007669"/>
    <property type="project" value="InterPro"/>
</dbReference>
<evidence type="ECO:0000256" key="9">
    <source>
        <dbReference type="ARBA" id="ARBA00023128"/>
    </source>
</evidence>
<feature type="compositionally biased region" description="Polar residues" evidence="12">
    <location>
        <begin position="446"/>
        <end position="456"/>
    </location>
</feature>
<dbReference type="InterPro" id="IPR003593">
    <property type="entry name" value="AAA+_ATPase"/>
</dbReference>
<comment type="caution">
    <text evidence="14">The sequence shown here is derived from an EMBL/GenBank/DDBJ whole genome shotgun (WGS) entry which is preliminary data.</text>
</comment>
<dbReference type="OrthoDB" id="10251412at2759"/>
<keyword evidence="10" id="KW-0472">Membrane</keyword>
<feature type="region of interest" description="Disordered" evidence="12">
    <location>
        <begin position="544"/>
        <end position="581"/>
    </location>
</feature>
<proteinExistence type="inferred from homology"/>
<dbReference type="VEuPathDB" id="FungiDB:AB675_5712"/>
<feature type="domain" description="AAA+ ATPase" evidence="13">
    <location>
        <begin position="263"/>
        <end position="410"/>
    </location>
</feature>
<keyword evidence="3" id="KW-0812">Transmembrane</keyword>
<dbReference type="InterPro" id="IPR027417">
    <property type="entry name" value="P-loop_NTPase"/>
</dbReference>
<dbReference type="InterPro" id="IPR014851">
    <property type="entry name" value="BCS1_N"/>
</dbReference>
<comment type="catalytic activity">
    <reaction evidence="11">
        <text>ATP + H2O = ADP + phosphate + H(+)</text>
        <dbReference type="Rhea" id="RHEA:13065"/>
        <dbReference type="ChEBI" id="CHEBI:15377"/>
        <dbReference type="ChEBI" id="CHEBI:15378"/>
        <dbReference type="ChEBI" id="CHEBI:30616"/>
        <dbReference type="ChEBI" id="CHEBI:43474"/>
        <dbReference type="ChEBI" id="CHEBI:456216"/>
    </reaction>
    <physiologicalReaction direction="left-to-right" evidence="11">
        <dbReference type="Rhea" id="RHEA:13066"/>
    </physiologicalReaction>
</comment>
<evidence type="ECO:0000313" key="15">
    <source>
        <dbReference type="Proteomes" id="UP000038010"/>
    </source>
</evidence>
<dbReference type="STRING" id="1664694.A0A0N1HCX2"/>